<evidence type="ECO:0000256" key="9">
    <source>
        <dbReference type="ARBA" id="ARBA00022833"/>
    </source>
</evidence>
<dbReference type="InterPro" id="IPR036264">
    <property type="entry name" value="Bact_exopeptidase_dim_dom"/>
</dbReference>
<evidence type="ECO:0000259" key="12">
    <source>
        <dbReference type="Pfam" id="PF07687"/>
    </source>
</evidence>
<dbReference type="NCBIfam" id="TIGR01910">
    <property type="entry name" value="DapE-ArgE"/>
    <property type="match status" value="1"/>
</dbReference>
<evidence type="ECO:0000256" key="6">
    <source>
        <dbReference type="ARBA" id="ARBA00016853"/>
    </source>
</evidence>
<reference evidence="13" key="1">
    <citation type="journal article" date="2021" name="PeerJ">
        <title>Extensive microbial diversity within the chicken gut microbiome revealed by metagenomics and culture.</title>
        <authorList>
            <person name="Gilroy R."/>
            <person name="Ravi A."/>
            <person name="Getino M."/>
            <person name="Pursley I."/>
            <person name="Horton D.L."/>
            <person name="Alikhan N.F."/>
            <person name="Baker D."/>
            <person name="Gharbi K."/>
            <person name="Hall N."/>
            <person name="Watson M."/>
            <person name="Adriaenssens E.M."/>
            <person name="Foster-Nyarko E."/>
            <person name="Jarju S."/>
            <person name="Secka A."/>
            <person name="Antonio M."/>
            <person name="Oren A."/>
            <person name="Chaudhuri R.R."/>
            <person name="La Ragione R."/>
            <person name="Hildebrand F."/>
            <person name="Pallen M.J."/>
        </authorList>
    </citation>
    <scope>NUCLEOTIDE SEQUENCE</scope>
    <source>
        <strain evidence="13">CHK171-7178</strain>
    </source>
</reference>
<comment type="caution">
    <text evidence="13">The sequence shown here is derived from an EMBL/GenBank/DDBJ whole genome shotgun (WGS) entry which is preliminary data.</text>
</comment>
<dbReference type="InterPro" id="IPR001261">
    <property type="entry name" value="ArgE/DapE_CS"/>
</dbReference>
<evidence type="ECO:0000256" key="5">
    <source>
        <dbReference type="ARBA" id="ARBA00011921"/>
    </source>
</evidence>
<name>A0A921G0C2_SPOPS</name>
<dbReference type="Gene3D" id="3.30.70.360">
    <property type="match status" value="1"/>
</dbReference>
<dbReference type="Pfam" id="PF07687">
    <property type="entry name" value="M20_dimer"/>
    <property type="match status" value="1"/>
</dbReference>
<evidence type="ECO:0000256" key="4">
    <source>
        <dbReference type="ARBA" id="ARBA00006247"/>
    </source>
</evidence>
<evidence type="ECO:0000256" key="11">
    <source>
        <dbReference type="ARBA" id="ARBA00051301"/>
    </source>
</evidence>
<keyword evidence="9" id="KW-0862">Zinc</keyword>
<comment type="cofactor">
    <cofactor evidence="2">
        <name>Zn(2+)</name>
        <dbReference type="ChEBI" id="CHEBI:29105"/>
    </cofactor>
</comment>
<dbReference type="InterPro" id="IPR011650">
    <property type="entry name" value="Peptidase_M20_dimer"/>
</dbReference>
<keyword evidence="8" id="KW-0378">Hydrolase</keyword>
<dbReference type="EC" id="3.5.1.18" evidence="5"/>
<reference evidence="13" key="2">
    <citation type="submission" date="2021-09" db="EMBL/GenBank/DDBJ databases">
        <authorList>
            <person name="Gilroy R."/>
        </authorList>
    </citation>
    <scope>NUCLEOTIDE SEQUENCE</scope>
    <source>
        <strain evidence="13">CHK171-7178</strain>
    </source>
</reference>
<organism evidence="13 14">
    <name type="scientific">Sporosarcina psychrophila</name>
    <name type="common">Bacillus psychrophilus</name>
    <dbReference type="NCBI Taxonomy" id="1476"/>
    <lineage>
        <taxon>Bacteria</taxon>
        <taxon>Bacillati</taxon>
        <taxon>Bacillota</taxon>
        <taxon>Bacilli</taxon>
        <taxon>Bacillales</taxon>
        <taxon>Caryophanaceae</taxon>
        <taxon>Sporosarcina</taxon>
    </lineage>
</organism>
<evidence type="ECO:0000313" key="14">
    <source>
        <dbReference type="Proteomes" id="UP000698173"/>
    </source>
</evidence>
<dbReference type="PANTHER" id="PTHR43808">
    <property type="entry name" value="ACETYLORNITHINE DEACETYLASE"/>
    <property type="match status" value="1"/>
</dbReference>
<keyword evidence="7" id="KW-0479">Metal-binding</keyword>
<dbReference type="Proteomes" id="UP000698173">
    <property type="component" value="Unassembled WGS sequence"/>
</dbReference>
<evidence type="ECO:0000256" key="1">
    <source>
        <dbReference type="ARBA" id="ARBA00001941"/>
    </source>
</evidence>
<dbReference type="AlphaFoldDB" id="A0A921G0C2"/>
<dbReference type="GO" id="GO:0046872">
    <property type="term" value="F:metal ion binding"/>
    <property type="evidence" value="ECO:0007669"/>
    <property type="project" value="UniProtKB-KW"/>
</dbReference>
<dbReference type="PANTHER" id="PTHR43808:SF32">
    <property type="entry name" value="ARGE_DAPE-RELATED DEACYLASE"/>
    <property type="match status" value="1"/>
</dbReference>
<dbReference type="GO" id="GO:0009014">
    <property type="term" value="F:succinyl-diaminopimelate desuccinylase activity"/>
    <property type="evidence" value="ECO:0007669"/>
    <property type="project" value="UniProtKB-EC"/>
</dbReference>
<evidence type="ECO:0000256" key="2">
    <source>
        <dbReference type="ARBA" id="ARBA00001947"/>
    </source>
</evidence>
<protein>
    <recommendedName>
        <fullName evidence="6">Probable succinyl-diaminopimelate desuccinylase</fullName>
        <ecNumber evidence="5">3.5.1.18</ecNumber>
    </recommendedName>
</protein>
<keyword evidence="10" id="KW-0170">Cobalt</keyword>
<proteinExistence type="inferred from homology"/>
<dbReference type="SUPFAM" id="SSF53187">
    <property type="entry name" value="Zn-dependent exopeptidases"/>
    <property type="match status" value="1"/>
</dbReference>
<dbReference type="InterPro" id="IPR002933">
    <property type="entry name" value="Peptidase_M20"/>
</dbReference>
<evidence type="ECO:0000256" key="8">
    <source>
        <dbReference type="ARBA" id="ARBA00022801"/>
    </source>
</evidence>
<dbReference type="SUPFAM" id="SSF55031">
    <property type="entry name" value="Bacterial exopeptidase dimerisation domain"/>
    <property type="match status" value="1"/>
</dbReference>
<evidence type="ECO:0000256" key="3">
    <source>
        <dbReference type="ARBA" id="ARBA00005130"/>
    </source>
</evidence>
<feature type="domain" description="Peptidase M20 dimerisation" evidence="12">
    <location>
        <begin position="175"/>
        <end position="276"/>
    </location>
</feature>
<evidence type="ECO:0000256" key="10">
    <source>
        <dbReference type="ARBA" id="ARBA00023285"/>
    </source>
</evidence>
<dbReference type="PROSITE" id="PS00758">
    <property type="entry name" value="ARGE_DAPE_CPG2_1"/>
    <property type="match status" value="1"/>
</dbReference>
<dbReference type="Gene3D" id="3.40.630.10">
    <property type="entry name" value="Zn peptidases"/>
    <property type="match status" value="2"/>
</dbReference>
<sequence length="390" mass="43256">MNTDRMVGLLQRMVKVNTVNPPGDEQELAELICDFISDKGLECQLHQVDENRSNIIVTLRGKDSTLKKLYFSGHLDTVPIGEQPWTFNPFGAEIKDGRIYGRGTTDMKGGVAALLETMLILKESQFPLEQDVVFVGTIGEEVDCLGARTAVESGLIENPGAILIAEPSSLDLYEAHKGALWLEIRTYGKTAHGSMPEEGINAIDSMMYILNELQKLKLDDVDDLLGMMSSSINVINGGVATNVVPDYCTLNLDYRTVTATQNQIILNKIESIIASLSDANVGFESDYVVLQNLEPLTNENENALITKLRQMNQKSNQNRSAKYYTDGSVYRTHFDGPILICGAGDPTLAHQPDESISINDLEKSVELYLQLVGIYQENNKTMEKELHYNE</sequence>
<evidence type="ECO:0000313" key="13">
    <source>
        <dbReference type="EMBL" id="HJF32287.1"/>
    </source>
</evidence>
<comment type="pathway">
    <text evidence="3">Amino-acid biosynthesis; L-lysine biosynthesis via DAP pathway; LL-2,6-diaminopimelate from (S)-tetrahydrodipicolinate (succinylase route): step 3/3.</text>
</comment>
<gene>
    <name evidence="13" type="ORF">K8V56_11015</name>
</gene>
<dbReference type="Pfam" id="PF01546">
    <property type="entry name" value="Peptidase_M20"/>
    <property type="match status" value="1"/>
</dbReference>
<comment type="cofactor">
    <cofactor evidence="1">
        <name>Co(2+)</name>
        <dbReference type="ChEBI" id="CHEBI:48828"/>
    </cofactor>
</comment>
<dbReference type="InterPro" id="IPR050072">
    <property type="entry name" value="Peptidase_M20A"/>
</dbReference>
<dbReference type="CDD" id="cd08659">
    <property type="entry name" value="M20_ArgE_DapE-like"/>
    <property type="match status" value="1"/>
</dbReference>
<dbReference type="InterPro" id="IPR010182">
    <property type="entry name" value="ArgE/DapE"/>
</dbReference>
<comment type="catalytic activity">
    <reaction evidence="11">
        <text>N-succinyl-(2S,6S)-2,6-diaminopimelate + H2O = (2S,6S)-2,6-diaminopimelate + succinate</text>
        <dbReference type="Rhea" id="RHEA:22608"/>
        <dbReference type="ChEBI" id="CHEBI:15377"/>
        <dbReference type="ChEBI" id="CHEBI:30031"/>
        <dbReference type="ChEBI" id="CHEBI:57609"/>
        <dbReference type="ChEBI" id="CHEBI:58087"/>
        <dbReference type="EC" id="3.5.1.18"/>
    </reaction>
</comment>
<evidence type="ECO:0000256" key="7">
    <source>
        <dbReference type="ARBA" id="ARBA00022723"/>
    </source>
</evidence>
<dbReference type="EMBL" id="DYWT01000183">
    <property type="protein sequence ID" value="HJF32287.1"/>
    <property type="molecule type" value="Genomic_DNA"/>
</dbReference>
<comment type="similarity">
    <text evidence="4">Belongs to the peptidase M20A family.</text>
</comment>
<accession>A0A921G0C2</accession>